<protein>
    <recommendedName>
        <fullName evidence="2">Deoxyguanosinetriphosphate triphosphohydrolase-like protein</fullName>
    </recommendedName>
</protein>
<dbReference type="Gene3D" id="1.10.3210.10">
    <property type="entry name" value="Hypothetical protein af1432"/>
    <property type="match status" value="1"/>
</dbReference>
<dbReference type="Pfam" id="PF01966">
    <property type="entry name" value="HD"/>
    <property type="match status" value="1"/>
</dbReference>
<name>A0A9X3E060_9HYPH</name>
<evidence type="ECO:0000313" key="5">
    <source>
        <dbReference type="Proteomes" id="UP001144805"/>
    </source>
</evidence>
<dbReference type="SMART" id="SM00471">
    <property type="entry name" value="HDc"/>
    <property type="match status" value="1"/>
</dbReference>
<dbReference type="InterPro" id="IPR003607">
    <property type="entry name" value="HD/PDEase_dom"/>
</dbReference>
<dbReference type="EMBL" id="JAPKNK010000002">
    <property type="protein sequence ID" value="MCX5568844.1"/>
    <property type="molecule type" value="Genomic_DNA"/>
</dbReference>
<keyword evidence="5" id="KW-1185">Reference proteome</keyword>
<accession>A0A9X3E060</accession>
<reference evidence="4" key="1">
    <citation type="submission" date="2022-11" db="EMBL/GenBank/DDBJ databases">
        <title>Biodiversity and phylogenetic relationships of bacteria.</title>
        <authorList>
            <person name="Machado R.A.R."/>
            <person name="Bhat A."/>
            <person name="Loulou A."/>
            <person name="Kallel S."/>
        </authorList>
    </citation>
    <scope>NUCLEOTIDE SEQUENCE</scope>
    <source>
        <strain evidence="4">K-TC2</strain>
    </source>
</reference>
<evidence type="ECO:0000313" key="4">
    <source>
        <dbReference type="EMBL" id="MCX5568844.1"/>
    </source>
</evidence>
<sequence>MEGLIGFGIGPHAVFAVDPAGSRGRLYPEPESPTRTPYQRDRDRIIHSTAFRRLKDKTQVFLFDEGDHYRTRLTHTIEVAQIARALARALRLDEDLAEAIALSHDLGHTPFGHAGERALDRMMAGHGGFDHNAQSLRVVTRLERRYPHFDGLNLSWEALEGLVKHNGPLVDAGGRGVGAYAGKELPAAILAYTAEQDLGLSTYASAEAQAAAIADDIAYDAHDIDDGLRAGLLTVDGLREVDFLREILDAIEAQHPGLEKPRLVNEVVRRVITRMIEDVIAEALSRLDETKPGSADALRHAGRPMIAFSPALAEADKAIKTHLWHNVYRHPRVMQVMTAAEGVVERLFERYWTDPQALPPEWRSGLDPADSWRRARRICDFLAGMTDRYALREHQRLFDASPDLG</sequence>
<dbReference type="NCBIfam" id="NF002328">
    <property type="entry name" value="PRK01286.1-3"/>
    <property type="match status" value="1"/>
</dbReference>
<dbReference type="AlphaFoldDB" id="A0A9X3E060"/>
<dbReference type="InterPro" id="IPR026875">
    <property type="entry name" value="PHydrolase_assoc_dom"/>
</dbReference>
<dbReference type="Pfam" id="PF13286">
    <property type="entry name" value="HD_assoc"/>
    <property type="match status" value="1"/>
</dbReference>
<comment type="caution">
    <text evidence="4">The sequence shown here is derived from an EMBL/GenBank/DDBJ whole genome shotgun (WGS) entry which is preliminary data.</text>
</comment>
<dbReference type="HAMAP" id="MF_01212">
    <property type="entry name" value="dGTPase_type2"/>
    <property type="match status" value="1"/>
</dbReference>
<dbReference type="InterPro" id="IPR006261">
    <property type="entry name" value="dGTPase"/>
</dbReference>
<dbReference type="InterPro" id="IPR006674">
    <property type="entry name" value="HD_domain"/>
</dbReference>
<dbReference type="InterPro" id="IPR023023">
    <property type="entry name" value="dNTPase_2"/>
</dbReference>
<dbReference type="Proteomes" id="UP001144805">
    <property type="component" value="Unassembled WGS sequence"/>
</dbReference>
<organism evidence="4 5">
    <name type="scientific">Kaistia nematophila</name>
    <dbReference type="NCBI Taxonomy" id="2994654"/>
    <lineage>
        <taxon>Bacteria</taxon>
        <taxon>Pseudomonadati</taxon>
        <taxon>Pseudomonadota</taxon>
        <taxon>Alphaproteobacteria</taxon>
        <taxon>Hyphomicrobiales</taxon>
        <taxon>Kaistiaceae</taxon>
        <taxon>Kaistia</taxon>
    </lineage>
</organism>
<evidence type="ECO:0000256" key="2">
    <source>
        <dbReference type="HAMAP-Rule" id="MF_01212"/>
    </source>
</evidence>
<dbReference type="SUPFAM" id="SSF109604">
    <property type="entry name" value="HD-domain/PDEase-like"/>
    <property type="match status" value="1"/>
</dbReference>
<dbReference type="RefSeq" id="WP_266337804.1">
    <property type="nucleotide sequence ID" value="NZ_JAPKNK010000002.1"/>
</dbReference>
<dbReference type="NCBIfam" id="NF002326">
    <property type="entry name" value="PRK01286.1-1"/>
    <property type="match status" value="1"/>
</dbReference>
<feature type="domain" description="HD" evidence="3">
    <location>
        <begin position="72"/>
        <end position="220"/>
    </location>
</feature>
<proteinExistence type="inferred from homology"/>
<evidence type="ECO:0000259" key="3">
    <source>
        <dbReference type="PROSITE" id="PS51831"/>
    </source>
</evidence>
<comment type="similarity">
    <text evidence="2">Belongs to the dGTPase family. Type 2 subfamily.</text>
</comment>
<dbReference type="NCBIfam" id="TIGR01353">
    <property type="entry name" value="dGTP_triPase"/>
    <property type="match status" value="1"/>
</dbReference>
<evidence type="ECO:0000256" key="1">
    <source>
        <dbReference type="ARBA" id="ARBA00022801"/>
    </source>
</evidence>
<keyword evidence="1 2" id="KW-0378">Hydrolase</keyword>
<dbReference type="CDD" id="cd00077">
    <property type="entry name" value="HDc"/>
    <property type="match status" value="1"/>
</dbReference>
<dbReference type="GO" id="GO:0006203">
    <property type="term" value="P:dGTP catabolic process"/>
    <property type="evidence" value="ECO:0007669"/>
    <property type="project" value="TreeGrafter"/>
</dbReference>
<dbReference type="PROSITE" id="PS51831">
    <property type="entry name" value="HD"/>
    <property type="match status" value="1"/>
</dbReference>
<dbReference type="GO" id="GO:0008832">
    <property type="term" value="F:dGTPase activity"/>
    <property type="evidence" value="ECO:0007669"/>
    <property type="project" value="TreeGrafter"/>
</dbReference>
<dbReference type="PANTHER" id="PTHR11373:SF43">
    <property type="entry name" value="DEOXYGUANOSINETRIPHOSPHATE TRIPHOSPHOHYDROLASE-LIKE PROTEIN"/>
    <property type="match status" value="1"/>
</dbReference>
<dbReference type="PANTHER" id="PTHR11373">
    <property type="entry name" value="DEOXYNUCLEOSIDE TRIPHOSPHATE TRIPHOSPHOHYDROLASE"/>
    <property type="match status" value="1"/>
</dbReference>
<dbReference type="InterPro" id="IPR050135">
    <property type="entry name" value="dGTPase-like"/>
</dbReference>
<gene>
    <name evidence="4" type="ORF">OSH07_06540</name>
</gene>